<dbReference type="RefSeq" id="WP_054733159.1">
    <property type="nucleotide sequence ID" value="NZ_AYZM01000105.1"/>
</dbReference>
<dbReference type="GO" id="GO:0005524">
    <property type="term" value="F:ATP binding"/>
    <property type="evidence" value="ECO:0007669"/>
    <property type="project" value="UniProtKB-KW"/>
</dbReference>
<dbReference type="Gene3D" id="3.40.50.10330">
    <property type="entry name" value="Probable inorganic polyphosphate/atp-NAD kinase, domain 1"/>
    <property type="match status" value="1"/>
</dbReference>
<dbReference type="SMART" id="SM00046">
    <property type="entry name" value="DAGKc"/>
    <property type="match status" value="1"/>
</dbReference>
<dbReference type="InterPro" id="IPR050187">
    <property type="entry name" value="Lipid_Phosphate_FormReg"/>
</dbReference>
<dbReference type="NCBIfam" id="TIGR00147">
    <property type="entry name" value="YegS/Rv2252/BmrU family lipid kinase"/>
    <property type="match status" value="1"/>
</dbReference>
<evidence type="ECO:0000256" key="4">
    <source>
        <dbReference type="ARBA" id="ARBA00022741"/>
    </source>
</evidence>
<evidence type="ECO:0000313" key="10">
    <source>
        <dbReference type="EMBL" id="KRN21730.1"/>
    </source>
</evidence>
<evidence type="ECO:0000256" key="6">
    <source>
        <dbReference type="ARBA" id="ARBA00022840"/>
    </source>
</evidence>
<feature type="domain" description="DAGKc" evidence="9">
    <location>
        <begin position="1"/>
        <end position="132"/>
    </location>
</feature>
<organism evidence="10 11">
    <name type="scientific">Secundilactobacillus similis DSM 23365 = JCM 2765</name>
    <dbReference type="NCBI Taxonomy" id="1423804"/>
    <lineage>
        <taxon>Bacteria</taxon>
        <taxon>Bacillati</taxon>
        <taxon>Bacillota</taxon>
        <taxon>Bacilli</taxon>
        <taxon>Lactobacillales</taxon>
        <taxon>Lactobacillaceae</taxon>
        <taxon>Secundilactobacillus</taxon>
    </lineage>
</organism>
<dbReference type="InterPro" id="IPR045540">
    <property type="entry name" value="YegS/DAGK_C"/>
</dbReference>
<evidence type="ECO:0000256" key="5">
    <source>
        <dbReference type="ARBA" id="ARBA00022777"/>
    </source>
</evidence>
<accession>A0A0R2EZE4</accession>
<keyword evidence="5" id="KW-0418">Kinase</keyword>
<reference evidence="10 11" key="1">
    <citation type="journal article" date="2015" name="Genome Announc.">
        <title>Expanding the biotechnology potential of lactobacilli through comparative genomics of 213 strains and associated genera.</title>
        <authorList>
            <person name="Sun Z."/>
            <person name="Harris H.M."/>
            <person name="McCann A."/>
            <person name="Guo C."/>
            <person name="Argimon S."/>
            <person name="Zhang W."/>
            <person name="Yang X."/>
            <person name="Jeffery I.B."/>
            <person name="Cooney J.C."/>
            <person name="Kagawa T.F."/>
            <person name="Liu W."/>
            <person name="Song Y."/>
            <person name="Salvetti E."/>
            <person name="Wrobel A."/>
            <person name="Rasinkangas P."/>
            <person name="Parkhill J."/>
            <person name="Rea M.C."/>
            <person name="O'Sullivan O."/>
            <person name="Ritari J."/>
            <person name="Douillard F.P."/>
            <person name="Paul Ross R."/>
            <person name="Yang R."/>
            <person name="Briner A.E."/>
            <person name="Felis G.E."/>
            <person name="de Vos W.M."/>
            <person name="Barrangou R."/>
            <person name="Klaenhammer T.R."/>
            <person name="Caufield P.W."/>
            <person name="Cui Y."/>
            <person name="Zhang H."/>
            <person name="O'Toole P.W."/>
        </authorList>
    </citation>
    <scope>NUCLEOTIDE SEQUENCE [LARGE SCALE GENOMIC DNA]</scope>
    <source>
        <strain evidence="10 11">DSM 23365</strain>
    </source>
</reference>
<dbReference type="PANTHER" id="PTHR12358">
    <property type="entry name" value="SPHINGOSINE KINASE"/>
    <property type="match status" value="1"/>
</dbReference>
<comment type="cofactor">
    <cofactor evidence="1">
        <name>Mg(2+)</name>
        <dbReference type="ChEBI" id="CHEBI:18420"/>
    </cofactor>
</comment>
<keyword evidence="8" id="KW-1208">Phospholipid metabolism</keyword>
<evidence type="ECO:0000256" key="8">
    <source>
        <dbReference type="ARBA" id="ARBA00023264"/>
    </source>
</evidence>
<dbReference type="GO" id="GO:0016301">
    <property type="term" value="F:kinase activity"/>
    <property type="evidence" value="ECO:0007669"/>
    <property type="project" value="UniProtKB-KW"/>
</dbReference>
<dbReference type="Pfam" id="PF00781">
    <property type="entry name" value="DAGK_cat"/>
    <property type="match status" value="1"/>
</dbReference>
<keyword evidence="6" id="KW-0067">ATP-binding</keyword>
<keyword evidence="4" id="KW-0547">Nucleotide-binding</keyword>
<dbReference type="SUPFAM" id="SSF111331">
    <property type="entry name" value="NAD kinase/diacylglycerol kinase-like"/>
    <property type="match status" value="1"/>
</dbReference>
<evidence type="ECO:0000256" key="3">
    <source>
        <dbReference type="ARBA" id="ARBA00022679"/>
    </source>
</evidence>
<keyword evidence="11" id="KW-1185">Reference proteome</keyword>
<keyword evidence="3" id="KW-0808">Transferase</keyword>
<keyword evidence="7" id="KW-0443">Lipid metabolism</keyword>
<protein>
    <submittedName>
        <fullName evidence="10">Transcriptional regulator</fullName>
    </submittedName>
</protein>
<dbReference type="GO" id="GO:0008654">
    <property type="term" value="P:phospholipid biosynthetic process"/>
    <property type="evidence" value="ECO:0007669"/>
    <property type="project" value="UniProtKB-KW"/>
</dbReference>
<gene>
    <name evidence="10" type="ORF">FD14_GL000911</name>
</gene>
<name>A0A0R2EZE4_9LACO</name>
<evidence type="ECO:0000313" key="11">
    <source>
        <dbReference type="Proteomes" id="UP000051442"/>
    </source>
</evidence>
<dbReference type="STRING" id="1423804.FD14_GL000911"/>
<comment type="similarity">
    <text evidence="2">Belongs to the diacylglycerol/lipid kinase family.</text>
</comment>
<dbReference type="EMBL" id="AYZM01000105">
    <property type="protein sequence ID" value="KRN21730.1"/>
    <property type="molecule type" value="Genomic_DNA"/>
</dbReference>
<evidence type="ECO:0000256" key="2">
    <source>
        <dbReference type="ARBA" id="ARBA00005983"/>
    </source>
</evidence>
<dbReference type="InterPro" id="IPR005218">
    <property type="entry name" value="Diacylglycerol/lipid_kinase"/>
</dbReference>
<evidence type="ECO:0000259" key="9">
    <source>
        <dbReference type="PROSITE" id="PS50146"/>
    </source>
</evidence>
<keyword evidence="7" id="KW-0444">Lipid biosynthesis</keyword>
<comment type="caution">
    <text evidence="10">The sequence shown here is derived from an EMBL/GenBank/DDBJ whole genome shotgun (WGS) entry which is preliminary data.</text>
</comment>
<dbReference type="InterPro" id="IPR001206">
    <property type="entry name" value="Diacylglycerol_kinase_cat_dom"/>
</dbReference>
<evidence type="ECO:0000256" key="7">
    <source>
        <dbReference type="ARBA" id="ARBA00023209"/>
    </source>
</evidence>
<dbReference type="InterPro" id="IPR016064">
    <property type="entry name" value="NAD/diacylglycerol_kinase_sf"/>
</dbReference>
<dbReference type="AlphaFoldDB" id="A0A0R2EZE4"/>
<dbReference type="Pfam" id="PF19279">
    <property type="entry name" value="YegS_C"/>
    <property type="match status" value="1"/>
</dbReference>
<sequence length="305" mass="33357">MLNNVELIINPVAGNGKTARLQDQLIEQLQPNCLTLHTQHTQYPGHAQELASQLTDAADTIVVVFGGDGTLHEVVNGLHQAHLELPVGYIPTGTGNDFARAHGISQKPLIALNQLLTAQATATAIGLVSDPKLGEIVFINNLGIGIDANIVYQTNHSKIKGLLNKLKLGNMSYAANLLKAIRHQQPFQLTWQARKDHQLDHAYLCVFTNHPYFGGGVQLLSDRQNAQAGIHLVMVEKTTWRKLIPVIGSIYAGRSLNHNIHTADHDTFHLLVNSPQHIQIDGEEAMAPVNATIKQINQTFLLPVS</sequence>
<dbReference type="PANTHER" id="PTHR12358:SF54">
    <property type="entry name" value="SPHINGOSINE KINASE RELATED PROTEIN"/>
    <property type="match status" value="1"/>
</dbReference>
<dbReference type="PROSITE" id="PS50146">
    <property type="entry name" value="DAGK"/>
    <property type="match status" value="1"/>
</dbReference>
<dbReference type="PATRIC" id="fig|1423804.4.peg.979"/>
<evidence type="ECO:0000256" key="1">
    <source>
        <dbReference type="ARBA" id="ARBA00001946"/>
    </source>
</evidence>
<dbReference type="Proteomes" id="UP000051442">
    <property type="component" value="Unassembled WGS sequence"/>
</dbReference>
<keyword evidence="7" id="KW-0594">Phospholipid biosynthesis</keyword>
<dbReference type="Gene3D" id="2.60.200.40">
    <property type="match status" value="1"/>
</dbReference>
<proteinExistence type="inferred from homology"/>
<dbReference type="InterPro" id="IPR017438">
    <property type="entry name" value="ATP-NAD_kinase_N"/>
</dbReference>